<dbReference type="AlphaFoldDB" id="A0A6I4SUS7"/>
<feature type="domain" description="Sulfatase-modifying factor enzyme-like" evidence="2">
    <location>
        <begin position="1"/>
        <end position="299"/>
    </location>
</feature>
<protein>
    <submittedName>
        <fullName evidence="3">SUMF1/EgtB/PvdO family nonheme iron enzyme</fullName>
    </submittedName>
</protein>
<evidence type="ECO:0000313" key="3">
    <source>
        <dbReference type="EMBL" id="MXO58566.1"/>
    </source>
</evidence>
<dbReference type="InterPro" id="IPR051043">
    <property type="entry name" value="Sulfatase_Mod_Factor_Kinase"/>
</dbReference>
<keyword evidence="4" id="KW-1185">Reference proteome</keyword>
<accession>A0A6I4SUS7</accession>
<organism evidence="3 4">
    <name type="scientific">Croceibacterium salegens</name>
    <dbReference type="NCBI Taxonomy" id="1737568"/>
    <lineage>
        <taxon>Bacteria</taxon>
        <taxon>Pseudomonadati</taxon>
        <taxon>Pseudomonadota</taxon>
        <taxon>Alphaproteobacteria</taxon>
        <taxon>Sphingomonadales</taxon>
        <taxon>Erythrobacteraceae</taxon>
        <taxon>Croceibacterium</taxon>
    </lineage>
</organism>
<dbReference type="GO" id="GO:0120147">
    <property type="term" value="F:formylglycine-generating oxidase activity"/>
    <property type="evidence" value="ECO:0007669"/>
    <property type="project" value="TreeGrafter"/>
</dbReference>
<dbReference type="InterPro" id="IPR016187">
    <property type="entry name" value="CTDL_fold"/>
</dbReference>
<dbReference type="InterPro" id="IPR005532">
    <property type="entry name" value="SUMF_dom"/>
</dbReference>
<dbReference type="Proteomes" id="UP000433652">
    <property type="component" value="Unassembled WGS sequence"/>
</dbReference>
<feature type="region of interest" description="Disordered" evidence="1">
    <location>
        <begin position="1"/>
        <end position="21"/>
    </location>
</feature>
<name>A0A6I4SUS7_9SPHN</name>
<dbReference type="PANTHER" id="PTHR23150:SF19">
    <property type="entry name" value="FORMYLGLYCINE-GENERATING ENZYME"/>
    <property type="match status" value="1"/>
</dbReference>
<comment type="caution">
    <text evidence="3">The sequence shown here is derived from an EMBL/GenBank/DDBJ whole genome shotgun (WGS) entry which is preliminary data.</text>
</comment>
<proteinExistence type="predicted"/>
<evidence type="ECO:0000313" key="4">
    <source>
        <dbReference type="Proteomes" id="UP000433652"/>
    </source>
</evidence>
<evidence type="ECO:0000259" key="2">
    <source>
        <dbReference type="Pfam" id="PF03781"/>
    </source>
</evidence>
<dbReference type="Gene3D" id="3.90.1580.10">
    <property type="entry name" value="paralog of FGE (formylglycine-generating enzyme)"/>
    <property type="match status" value="1"/>
</dbReference>
<evidence type="ECO:0000256" key="1">
    <source>
        <dbReference type="SAM" id="MobiDB-lite"/>
    </source>
</evidence>
<dbReference type="InterPro" id="IPR042095">
    <property type="entry name" value="SUMF_sf"/>
</dbReference>
<gene>
    <name evidence="3" type="ORF">GRI89_03290</name>
</gene>
<reference evidence="3 4" key="1">
    <citation type="submission" date="2019-12" db="EMBL/GenBank/DDBJ databases">
        <title>Genomic-based taxomic classification of the family Erythrobacteraceae.</title>
        <authorList>
            <person name="Xu L."/>
        </authorList>
    </citation>
    <scope>NUCLEOTIDE SEQUENCE [LARGE SCALE GENOMIC DNA]</scope>
    <source>
        <strain evidence="3 4">MCCC 1K01500</strain>
    </source>
</reference>
<dbReference type="PANTHER" id="PTHR23150">
    <property type="entry name" value="SULFATASE MODIFYING FACTOR 1, 2"/>
    <property type="match status" value="1"/>
</dbReference>
<dbReference type="SUPFAM" id="SSF56436">
    <property type="entry name" value="C-type lectin-like"/>
    <property type="match status" value="1"/>
</dbReference>
<dbReference type="OrthoDB" id="9768004at2"/>
<dbReference type="Pfam" id="PF03781">
    <property type="entry name" value="FGE-sulfatase"/>
    <property type="match status" value="1"/>
</dbReference>
<dbReference type="EMBL" id="WTYM01000029">
    <property type="protein sequence ID" value="MXO58566.1"/>
    <property type="molecule type" value="Genomic_DNA"/>
</dbReference>
<sequence length="303" mass="34021">MIELPGGRFSMGSDDHYKEERPVRTVEVDPFRIDRQMVTNRQFADFVKATGHVTLAEVAPKAEDYPGAQPEMLKPASLVFTPTPGPVPLDNAYNWWSWVFGADWRHPTGPDSSIEGMDDHPVVHVAFQDAAAYAAWAGKALPTEAEWEYAARGGLEGLEFAWGTELVPESGHQANIWQGHFPYENTEEDGYTRTSPVGTYPANGFGLLDMIGNAWEWTEDWYGTHESEPQKKCCVPKNPRGAKMEDSFDLRTPEIRIPQKVLKGGSHLCAPSYCRRYRPAARHAQPIDSSTSHIGFRCVVREW</sequence>